<dbReference type="Gene3D" id="3.40.50.1820">
    <property type="entry name" value="alpha/beta hydrolase"/>
    <property type="match status" value="2"/>
</dbReference>
<dbReference type="Pfam" id="PF00151">
    <property type="entry name" value="Lipase"/>
    <property type="match status" value="1"/>
</dbReference>
<dbReference type="SUPFAM" id="SSF53474">
    <property type="entry name" value="alpha/beta-Hydrolases"/>
    <property type="match status" value="1"/>
</dbReference>
<dbReference type="GO" id="GO:0017171">
    <property type="term" value="F:serine hydrolase activity"/>
    <property type="evidence" value="ECO:0007669"/>
    <property type="project" value="TreeGrafter"/>
</dbReference>
<organism evidence="6 7">
    <name type="scientific">Operophtera brumata</name>
    <name type="common">Winter moth</name>
    <name type="synonym">Phalaena brumata</name>
    <dbReference type="NCBI Taxonomy" id="104452"/>
    <lineage>
        <taxon>Eukaryota</taxon>
        <taxon>Metazoa</taxon>
        <taxon>Ecdysozoa</taxon>
        <taxon>Arthropoda</taxon>
        <taxon>Hexapoda</taxon>
        <taxon>Insecta</taxon>
        <taxon>Pterygota</taxon>
        <taxon>Neoptera</taxon>
        <taxon>Endopterygota</taxon>
        <taxon>Lepidoptera</taxon>
        <taxon>Glossata</taxon>
        <taxon>Ditrysia</taxon>
        <taxon>Geometroidea</taxon>
        <taxon>Geometridae</taxon>
        <taxon>Larentiinae</taxon>
        <taxon>Operophtera</taxon>
    </lineage>
</organism>
<dbReference type="InterPro" id="IPR000734">
    <property type="entry name" value="TAG_lipase"/>
</dbReference>
<evidence type="ECO:0000256" key="3">
    <source>
        <dbReference type="ARBA" id="ARBA00022525"/>
    </source>
</evidence>
<dbReference type="PANTHER" id="PTHR11610">
    <property type="entry name" value="LIPASE"/>
    <property type="match status" value="1"/>
</dbReference>
<evidence type="ECO:0000256" key="2">
    <source>
        <dbReference type="ARBA" id="ARBA00010701"/>
    </source>
</evidence>
<evidence type="ECO:0000259" key="5">
    <source>
        <dbReference type="Pfam" id="PF00151"/>
    </source>
</evidence>
<dbReference type="InterPro" id="IPR029058">
    <property type="entry name" value="AB_hydrolase_fold"/>
</dbReference>
<keyword evidence="7" id="KW-1185">Reference proteome</keyword>
<feature type="domain" description="Lipase" evidence="5">
    <location>
        <begin position="93"/>
        <end position="187"/>
    </location>
</feature>
<dbReference type="STRING" id="104452.A0A0L7LAM3"/>
<comment type="subcellular location">
    <subcellularLocation>
        <location evidence="1">Secreted</location>
    </subcellularLocation>
</comment>
<dbReference type="InterPro" id="IPR013818">
    <property type="entry name" value="Lipase"/>
</dbReference>
<evidence type="ECO:0000256" key="1">
    <source>
        <dbReference type="ARBA" id="ARBA00004613"/>
    </source>
</evidence>
<protein>
    <submittedName>
        <fullName evidence="6">Vitellogenin</fullName>
    </submittedName>
</protein>
<comment type="caution">
    <text evidence="6">The sequence shown here is derived from an EMBL/GenBank/DDBJ whole genome shotgun (WGS) entry which is preliminary data.</text>
</comment>
<feature type="non-terminal residue" evidence="6">
    <location>
        <position position="1"/>
    </location>
</feature>
<dbReference type="EMBL" id="JTDY01001930">
    <property type="protein sequence ID" value="KOB72522.1"/>
    <property type="molecule type" value="Genomic_DNA"/>
</dbReference>
<reference evidence="6 7" key="1">
    <citation type="journal article" date="2015" name="Genome Biol. Evol.">
        <title>The genome of winter moth (Operophtera brumata) provides a genomic perspective on sexual dimorphism and phenology.</title>
        <authorList>
            <person name="Derks M.F."/>
            <person name="Smit S."/>
            <person name="Salis L."/>
            <person name="Schijlen E."/>
            <person name="Bossers A."/>
            <person name="Mateman C."/>
            <person name="Pijl A.S."/>
            <person name="de Ridder D."/>
            <person name="Groenen M.A."/>
            <person name="Visser M.E."/>
            <person name="Megens H.J."/>
        </authorList>
    </citation>
    <scope>NUCLEOTIDE SEQUENCE [LARGE SCALE GENOMIC DNA]</scope>
    <source>
        <strain evidence="6">WM2013NL</strain>
        <tissue evidence="6">Head and thorax</tissue>
    </source>
</reference>
<proteinExistence type="inferred from homology"/>
<accession>A0A0L7LAM3</accession>
<sequence>MDNYTELFIDEAEKILSTSWHNPYQKTVMFCHGFTGYPKGPAITAVISAYLSLGKYNVALLNWEKLAAYALPGLINSYMNWALPNAMQVPYFLGADLSETLLRVTGLDPAIGFDMKPALLRLSPTSARFVSVIHSDPNQFGSKKELGLVDFWPNFKVFGPVLQPGYFCSHNRAWEIFVDALLNPGTIFGSHAKHFRMWN</sequence>
<comment type="similarity">
    <text evidence="2 4">Belongs to the AB hydrolase superfamily. Lipase family.</text>
</comment>
<evidence type="ECO:0000313" key="6">
    <source>
        <dbReference type="EMBL" id="KOB72522.1"/>
    </source>
</evidence>
<dbReference type="GO" id="GO:0016298">
    <property type="term" value="F:lipase activity"/>
    <property type="evidence" value="ECO:0007669"/>
    <property type="project" value="InterPro"/>
</dbReference>
<feature type="non-terminal residue" evidence="6">
    <location>
        <position position="199"/>
    </location>
</feature>
<dbReference type="GO" id="GO:0005615">
    <property type="term" value="C:extracellular space"/>
    <property type="evidence" value="ECO:0007669"/>
    <property type="project" value="TreeGrafter"/>
</dbReference>
<name>A0A0L7LAM3_OPEBR</name>
<keyword evidence="3" id="KW-0964">Secreted</keyword>
<evidence type="ECO:0000313" key="7">
    <source>
        <dbReference type="Proteomes" id="UP000037510"/>
    </source>
</evidence>
<dbReference type="GO" id="GO:0016042">
    <property type="term" value="P:lipid catabolic process"/>
    <property type="evidence" value="ECO:0007669"/>
    <property type="project" value="TreeGrafter"/>
</dbReference>
<dbReference type="AlphaFoldDB" id="A0A0L7LAM3"/>
<evidence type="ECO:0000256" key="4">
    <source>
        <dbReference type="RuleBase" id="RU004262"/>
    </source>
</evidence>
<dbReference type="PANTHER" id="PTHR11610:SF169">
    <property type="entry name" value="GH15759P-RELATED"/>
    <property type="match status" value="1"/>
</dbReference>
<dbReference type="Proteomes" id="UP000037510">
    <property type="component" value="Unassembled WGS sequence"/>
</dbReference>
<gene>
    <name evidence="6" type="ORF">OBRU01_12102</name>
</gene>